<feature type="region of interest" description="Disordered" evidence="7">
    <location>
        <begin position="1400"/>
        <end position="1459"/>
    </location>
</feature>
<evidence type="ECO:0000256" key="4">
    <source>
        <dbReference type="ARBA" id="ARBA00023175"/>
    </source>
</evidence>
<organism evidence="12 13">
    <name type="scientific">Tetraparma gracilis</name>
    <dbReference type="NCBI Taxonomy" id="2962635"/>
    <lineage>
        <taxon>Eukaryota</taxon>
        <taxon>Sar</taxon>
        <taxon>Stramenopiles</taxon>
        <taxon>Ochrophyta</taxon>
        <taxon>Bolidophyceae</taxon>
        <taxon>Parmales</taxon>
        <taxon>Triparmaceae</taxon>
        <taxon>Tetraparma</taxon>
    </lineage>
</organism>
<dbReference type="Gene3D" id="1.20.5.4820">
    <property type="match status" value="1"/>
</dbReference>
<evidence type="ECO:0000256" key="5">
    <source>
        <dbReference type="ARBA" id="ARBA00023203"/>
    </source>
</evidence>
<dbReference type="CDD" id="cd00201">
    <property type="entry name" value="WW"/>
    <property type="match status" value="1"/>
</dbReference>
<dbReference type="SMART" id="SM00242">
    <property type="entry name" value="MYSc"/>
    <property type="match status" value="1"/>
</dbReference>
<proteinExistence type="inferred from homology"/>
<dbReference type="SUPFAM" id="SSF52540">
    <property type="entry name" value="P-loop containing nucleoside triphosphate hydrolases"/>
    <property type="match status" value="1"/>
</dbReference>
<keyword evidence="13" id="KW-1185">Reference proteome</keyword>
<dbReference type="InterPro" id="IPR004009">
    <property type="entry name" value="SH3_Myosin"/>
</dbReference>
<dbReference type="Gene3D" id="1.10.10.820">
    <property type="match status" value="1"/>
</dbReference>
<evidence type="ECO:0000256" key="1">
    <source>
        <dbReference type="ARBA" id="ARBA00022741"/>
    </source>
</evidence>
<dbReference type="PROSITE" id="PS50020">
    <property type="entry name" value="WW_DOMAIN_2"/>
    <property type="match status" value="1"/>
</dbReference>
<dbReference type="PROSITE" id="PS51016">
    <property type="entry name" value="MYTH4"/>
    <property type="match status" value="1"/>
</dbReference>
<dbReference type="InterPro" id="IPR036020">
    <property type="entry name" value="WW_dom_sf"/>
</dbReference>
<evidence type="ECO:0000313" key="13">
    <source>
        <dbReference type="Proteomes" id="UP001165060"/>
    </source>
</evidence>
<gene>
    <name evidence="12" type="ORF">TeGR_g12926</name>
</gene>
<dbReference type="Pfam" id="PF02736">
    <property type="entry name" value="Myosin_N"/>
    <property type="match status" value="1"/>
</dbReference>
<protein>
    <recommendedName>
        <fullName evidence="14">Myosin heavy chain</fullName>
    </recommendedName>
</protein>
<evidence type="ECO:0008006" key="14">
    <source>
        <dbReference type="Google" id="ProtNLM"/>
    </source>
</evidence>
<keyword evidence="3 6" id="KW-0518">Myosin</keyword>
<dbReference type="Proteomes" id="UP001165060">
    <property type="component" value="Unassembled WGS sequence"/>
</dbReference>
<dbReference type="Gene3D" id="1.20.58.530">
    <property type="match status" value="1"/>
</dbReference>
<evidence type="ECO:0000259" key="9">
    <source>
        <dbReference type="PROSITE" id="PS51016"/>
    </source>
</evidence>
<keyword evidence="1 6" id="KW-0547">Nucleotide-binding</keyword>
<feature type="domain" description="WW" evidence="8">
    <location>
        <begin position="36"/>
        <end position="63"/>
    </location>
</feature>
<sequence>MSNRGRASSLTAAIGTGADEEKWWEASANVEELGAWRALVTADGVDYYLNIETNETQWEKPLELMTDEEMNEQGEWLWVPDEENVYVPAKLDSGKGEKLRVTTLDGEVKVVKKQQTMGMKRSFLQRTTDDLTLLDDLAAPLILHNLRKRFEKGDIYTNIGNILISINPYQRLPLYTDDVIRQYSKRKMGASVPPHVYDIAHDSYYRLTAFDTLQSIIISGESGAGKTECTKQALQYLASVAGSSSNVESKILSANPILEAFGNAKTLRNDNSSRFGKYMEVFFDHNNKISGAATRNYLLEKIRVVNPGPSERNFHIFYQLCVAATASQRSRLKLRSNPAEYRYLASCVNVPGLDDDREFKDVLAAFDELNFSSEERDGMFDMVGAILALGNVDFTESARNDEAEVDRRNPEFIETAASLLKIDSKELGEKLVTREIKVRGQEKTLAALNEVAASDSRHALCKFVYGRMFDWLVERVNRAMENNAGAKLIKDSKYIGILDIFGFEIFETNSFEQLCINYTNEMLQQHFNQNTFKLEEEIYVSEGITWDTIDFIDNEPMIELITKSRVGILPMLDEELKVPGGSDERFLKKLQEQQGKNPVMIKNIKFRNGFTVRHFAGEVPYTVDNFMDKNRDTLTEDLVDMLSSSGHKFLQQLYPKDESVSTSDRKSSLSKQFQKQLKDLMAQLYSTEPHYIRCIKPNDTKTPLAFRPRNCYEQLTYSGVFEAVAIRKKGFPFRLKHDDFVARYAKLCPEDGAVAAARDAKTKCTAIAVHLKLDMKNVQVGRTLVLYRANEYRTLELKWSVVTKHETVRERVAELLAQHAKKAPVGTAEEDDFCIDLAYAVREASLFRITGDFVNKAKALLDRYIEKRMDPKTKSELQEAIRTKDLRKLRAIVEKCENKGIEGSLVSECRRLMGLVEDAEGALAFSIKSMEVEHLEKALEMCDAIDYKSENEGIGRKLLENVREAVKGIEAAFKKAPRYKASAIDKCVVFCKSFGYDKKEFHALDALAKKLKAARKALNAAYDSVDEKALIKAIKACGKPDFNGTTSYESTLVEDCEVLLATIQDINEEAKKAAKECIKDQVEVIVEAAKEIGLRNSLTKPLIKLVDGPPDKFLQEQIRCAVACKNVDRAARAQVALHDLEFKKNRSKEMVWGFADLKSPREWAGGKDKLAAEMHRFQAGIAHAPFTTRLDGMAGSPAGKELLAKIRNGFETVQKCMGQRHSDKIPQRLNEMGTDAVLHKRECPDEFYISIVKQCTENPAANPPPGTKPNPLTDNCLERAVRLLAFCLTIFPPSKQFASFLANWIRHDPIKGLGKEYNLPGLLGRIMHSRPVDSREVPGEPEFAGANLTYTKHFIGRTWNGDGLDRVLGARLNLKSFNAPKWTSKNASWLVLKQGGRRRSASKQAVLDDRDKKEKKEKKEKREKKDKSPKRKKEGRGDDDARAAMADLMVAGARKGGRK</sequence>
<dbReference type="PROSITE" id="PS51844">
    <property type="entry name" value="SH3_LIKE"/>
    <property type="match status" value="1"/>
</dbReference>
<dbReference type="InterPro" id="IPR008989">
    <property type="entry name" value="Myosin_S1_N"/>
</dbReference>
<dbReference type="Pfam" id="PF00784">
    <property type="entry name" value="MyTH4"/>
    <property type="match status" value="1"/>
</dbReference>
<dbReference type="PANTHER" id="PTHR13140:SF706">
    <property type="entry name" value="DILUTE CLASS UNCONVENTIONAL MYOSIN, ISOFORM C"/>
    <property type="match status" value="1"/>
</dbReference>
<dbReference type="SMART" id="SM00456">
    <property type="entry name" value="WW"/>
    <property type="match status" value="1"/>
</dbReference>
<dbReference type="Gene3D" id="1.25.40.530">
    <property type="entry name" value="MyTH4 domain"/>
    <property type="match status" value="1"/>
</dbReference>
<evidence type="ECO:0000256" key="3">
    <source>
        <dbReference type="ARBA" id="ARBA00023123"/>
    </source>
</evidence>
<name>A0ABQ6MLV6_9STRA</name>
<dbReference type="Gene3D" id="2.30.30.360">
    <property type="entry name" value="Myosin S1 fragment, N-terminal"/>
    <property type="match status" value="1"/>
</dbReference>
<accession>A0ABQ6MLV6</accession>
<evidence type="ECO:0000259" key="11">
    <source>
        <dbReference type="PROSITE" id="PS51844"/>
    </source>
</evidence>
<comment type="caution">
    <text evidence="12">The sequence shown here is derived from an EMBL/GenBank/DDBJ whole genome shotgun (WGS) entry which is preliminary data.</text>
</comment>
<dbReference type="Pfam" id="PF00063">
    <property type="entry name" value="Myosin_head"/>
    <property type="match status" value="1"/>
</dbReference>
<feature type="compositionally biased region" description="Basic residues" evidence="7">
    <location>
        <begin position="1415"/>
        <end position="1434"/>
    </location>
</feature>
<dbReference type="InterPro" id="IPR001609">
    <property type="entry name" value="Myosin_head_motor_dom-like"/>
</dbReference>
<dbReference type="InterPro" id="IPR001202">
    <property type="entry name" value="WW_dom"/>
</dbReference>
<evidence type="ECO:0000256" key="6">
    <source>
        <dbReference type="PROSITE-ProRule" id="PRU00782"/>
    </source>
</evidence>
<evidence type="ECO:0000256" key="7">
    <source>
        <dbReference type="SAM" id="MobiDB-lite"/>
    </source>
</evidence>
<dbReference type="PROSITE" id="PS51456">
    <property type="entry name" value="MYOSIN_MOTOR"/>
    <property type="match status" value="1"/>
</dbReference>
<dbReference type="InterPro" id="IPR000857">
    <property type="entry name" value="MyTH4_dom"/>
</dbReference>
<keyword evidence="4 6" id="KW-0505">Motor protein</keyword>
<reference evidence="12 13" key="1">
    <citation type="journal article" date="2023" name="Commun. Biol.">
        <title>Genome analysis of Parmales, the sister group of diatoms, reveals the evolutionary specialization of diatoms from phago-mixotrophs to photoautotrophs.</title>
        <authorList>
            <person name="Ban H."/>
            <person name="Sato S."/>
            <person name="Yoshikawa S."/>
            <person name="Yamada K."/>
            <person name="Nakamura Y."/>
            <person name="Ichinomiya M."/>
            <person name="Sato N."/>
            <person name="Blanc-Mathieu R."/>
            <person name="Endo H."/>
            <person name="Kuwata A."/>
            <person name="Ogata H."/>
        </authorList>
    </citation>
    <scope>NUCLEOTIDE SEQUENCE [LARGE SCALE GENOMIC DNA]</scope>
</reference>
<dbReference type="PANTHER" id="PTHR13140">
    <property type="entry name" value="MYOSIN"/>
    <property type="match status" value="1"/>
</dbReference>
<dbReference type="InterPro" id="IPR038185">
    <property type="entry name" value="MyTH4_dom_sf"/>
</dbReference>
<feature type="binding site" evidence="6">
    <location>
        <begin position="220"/>
        <end position="227"/>
    </location>
    <ligand>
        <name>ATP</name>
        <dbReference type="ChEBI" id="CHEBI:30616"/>
    </ligand>
</feature>
<feature type="region of interest" description="Actin-binding" evidence="6">
    <location>
        <begin position="677"/>
        <end position="699"/>
    </location>
</feature>
<dbReference type="CDD" id="cd00124">
    <property type="entry name" value="MYSc"/>
    <property type="match status" value="1"/>
</dbReference>
<evidence type="ECO:0000259" key="10">
    <source>
        <dbReference type="PROSITE" id="PS51456"/>
    </source>
</evidence>
<dbReference type="EMBL" id="BRYB01000350">
    <property type="protein sequence ID" value="GMI28309.1"/>
    <property type="molecule type" value="Genomic_DNA"/>
</dbReference>
<dbReference type="SUPFAM" id="SSF51045">
    <property type="entry name" value="WW domain"/>
    <property type="match status" value="1"/>
</dbReference>
<feature type="domain" description="MyTH4" evidence="9">
    <location>
        <begin position="1181"/>
        <end position="1347"/>
    </location>
</feature>
<feature type="domain" description="Myosin motor" evidence="10">
    <location>
        <begin position="126"/>
        <end position="800"/>
    </location>
</feature>
<dbReference type="InterPro" id="IPR027417">
    <property type="entry name" value="P-loop_NTPase"/>
</dbReference>
<keyword evidence="5 6" id="KW-0009">Actin-binding</keyword>
<comment type="similarity">
    <text evidence="6">Belongs to the TRAFAC class myosin-kinesin ATPase superfamily. Myosin family.</text>
</comment>
<dbReference type="PRINTS" id="PR00193">
    <property type="entry name" value="MYOSINHEAVY"/>
</dbReference>
<feature type="domain" description="Myosin N-terminal SH3-like" evidence="11">
    <location>
        <begin position="72"/>
        <end position="121"/>
    </location>
</feature>
<dbReference type="Gene3D" id="2.20.70.10">
    <property type="match status" value="1"/>
</dbReference>
<feature type="compositionally biased region" description="Low complexity" evidence="7">
    <location>
        <begin position="1443"/>
        <end position="1453"/>
    </location>
</feature>
<dbReference type="InterPro" id="IPR036961">
    <property type="entry name" value="Kinesin_motor_dom_sf"/>
</dbReference>
<dbReference type="Gene3D" id="3.40.850.10">
    <property type="entry name" value="Kinesin motor domain"/>
    <property type="match status" value="1"/>
</dbReference>
<evidence type="ECO:0000313" key="12">
    <source>
        <dbReference type="EMBL" id="GMI28309.1"/>
    </source>
</evidence>
<dbReference type="PROSITE" id="PS01159">
    <property type="entry name" value="WW_DOMAIN_1"/>
    <property type="match status" value="1"/>
</dbReference>
<evidence type="ECO:0000259" key="8">
    <source>
        <dbReference type="PROSITE" id="PS50020"/>
    </source>
</evidence>
<keyword evidence="2 6" id="KW-0067">ATP-binding</keyword>
<evidence type="ECO:0000256" key="2">
    <source>
        <dbReference type="ARBA" id="ARBA00022840"/>
    </source>
</evidence>
<dbReference type="Gene3D" id="1.20.120.720">
    <property type="entry name" value="Myosin VI head, motor domain, U50 subdomain"/>
    <property type="match status" value="1"/>
</dbReference>